<dbReference type="InterPro" id="IPR018914">
    <property type="entry name" value="DUF2480"/>
</dbReference>
<protein>
    <submittedName>
        <fullName evidence="1">DUF2480 family protein</fullName>
    </submittedName>
</protein>
<evidence type="ECO:0000313" key="1">
    <source>
        <dbReference type="EMBL" id="QNR22736.1"/>
    </source>
</evidence>
<dbReference type="Pfam" id="PF10652">
    <property type="entry name" value="DUF2480"/>
    <property type="match status" value="1"/>
</dbReference>
<evidence type="ECO:0000313" key="2">
    <source>
        <dbReference type="Proteomes" id="UP000516305"/>
    </source>
</evidence>
<dbReference type="KEGG" id="chyd:H4K34_10115"/>
<keyword evidence="2" id="KW-1185">Reference proteome</keyword>
<dbReference type="EMBL" id="CP060139">
    <property type="protein sequence ID" value="QNR22736.1"/>
    <property type="molecule type" value="Genomic_DNA"/>
</dbReference>
<sequence>MEEIRNKIAESGLINLSMEDFYPQAPRMELDIAPWLYEGVMLREKDFRASIKEHDWSQYQGAFVAVFCSEDAIIPQWAYMLLGAALEGFAQKVVFGDLELLETLVMEEALSQIDAEVYRDKRVILKGCGNISIPPQAYLKMTLHLKPVVKSLLFGEACSTVPVYKKKA</sequence>
<name>A0A7H0VAI8_9FLAO</name>
<proteinExistence type="predicted"/>
<dbReference type="AlphaFoldDB" id="A0A7H0VAI8"/>
<gene>
    <name evidence="1" type="ORF">H4K34_10115</name>
</gene>
<dbReference type="Proteomes" id="UP000516305">
    <property type="component" value="Chromosome"/>
</dbReference>
<accession>A0A7H0VAI8</accession>
<reference evidence="1 2" key="1">
    <citation type="submission" date="2020-08" db="EMBL/GenBank/DDBJ databases">
        <title>Croceimicrobium hydrocarbonivorans gen. nov., sp. nov., a novel marine bacterium isolated from a bacterial consortium that degrades polyethylene terephthalate.</title>
        <authorList>
            <person name="Liu R."/>
        </authorList>
    </citation>
    <scope>NUCLEOTIDE SEQUENCE [LARGE SCALE GENOMIC DNA]</scope>
    <source>
        <strain evidence="1 2">A20-9</strain>
    </source>
</reference>
<dbReference type="RefSeq" id="WP_210757303.1">
    <property type="nucleotide sequence ID" value="NZ_CP060139.1"/>
</dbReference>
<organism evidence="1 2">
    <name type="scientific">Croceimicrobium hydrocarbonivorans</name>
    <dbReference type="NCBI Taxonomy" id="2761580"/>
    <lineage>
        <taxon>Bacteria</taxon>
        <taxon>Pseudomonadati</taxon>
        <taxon>Bacteroidota</taxon>
        <taxon>Flavobacteriia</taxon>
        <taxon>Flavobacteriales</taxon>
        <taxon>Owenweeksiaceae</taxon>
        <taxon>Croceimicrobium</taxon>
    </lineage>
</organism>